<keyword evidence="2 4" id="KW-0547">Nucleotide-binding</keyword>
<reference evidence="6" key="2">
    <citation type="submission" date="2021-04" db="EMBL/GenBank/DDBJ databases">
        <authorList>
            <person name="Gilroy R."/>
        </authorList>
    </citation>
    <scope>NUCLEOTIDE SEQUENCE</scope>
    <source>
        <strain evidence="6">ChiGjej6B6-1540</strain>
    </source>
</reference>
<keyword evidence="6" id="KW-0436">Ligase</keyword>
<reference evidence="6" key="1">
    <citation type="journal article" date="2021" name="PeerJ">
        <title>Extensive microbial diversity within the chicken gut microbiome revealed by metagenomics and culture.</title>
        <authorList>
            <person name="Gilroy R."/>
            <person name="Ravi A."/>
            <person name="Getino M."/>
            <person name="Pursley I."/>
            <person name="Horton D.L."/>
            <person name="Alikhan N.F."/>
            <person name="Baker D."/>
            <person name="Gharbi K."/>
            <person name="Hall N."/>
            <person name="Watson M."/>
            <person name="Adriaenssens E.M."/>
            <person name="Foster-Nyarko E."/>
            <person name="Jarju S."/>
            <person name="Secka A."/>
            <person name="Antonio M."/>
            <person name="Oren A."/>
            <person name="Chaudhuri R.R."/>
            <person name="La Ragione R."/>
            <person name="Hildebrand F."/>
            <person name="Pallen M.J."/>
        </authorList>
    </citation>
    <scope>NUCLEOTIDE SEQUENCE</scope>
    <source>
        <strain evidence="6">ChiGjej6B6-1540</strain>
    </source>
</reference>
<comment type="caution">
    <text evidence="6">The sequence shown here is derived from an EMBL/GenBank/DDBJ whole genome shotgun (WGS) entry which is preliminary data.</text>
</comment>
<evidence type="ECO:0000256" key="5">
    <source>
        <dbReference type="RuleBase" id="RU361279"/>
    </source>
</evidence>
<keyword evidence="5" id="KW-0479">Metal-binding</keyword>
<evidence type="ECO:0000313" key="7">
    <source>
        <dbReference type="Proteomes" id="UP000824192"/>
    </source>
</evidence>
<keyword evidence="3 4" id="KW-0067">ATP-binding</keyword>
<evidence type="ECO:0000256" key="3">
    <source>
        <dbReference type="ARBA" id="ARBA00022840"/>
    </source>
</evidence>
<dbReference type="EC" id="6.3.3.2" evidence="5"/>
<evidence type="ECO:0000256" key="4">
    <source>
        <dbReference type="PIRSR" id="PIRSR006806-1"/>
    </source>
</evidence>
<dbReference type="GO" id="GO:0035999">
    <property type="term" value="P:tetrahydrofolate interconversion"/>
    <property type="evidence" value="ECO:0007669"/>
    <property type="project" value="TreeGrafter"/>
</dbReference>
<dbReference type="InterPro" id="IPR002698">
    <property type="entry name" value="FTHF_cligase"/>
</dbReference>
<dbReference type="GO" id="GO:0005524">
    <property type="term" value="F:ATP binding"/>
    <property type="evidence" value="ECO:0007669"/>
    <property type="project" value="UniProtKB-KW"/>
</dbReference>
<dbReference type="PANTHER" id="PTHR23407">
    <property type="entry name" value="ATPASE INHIBITOR/5-FORMYLTETRAHYDROFOLATE CYCLO-LIGASE"/>
    <property type="match status" value="1"/>
</dbReference>
<dbReference type="Proteomes" id="UP000824192">
    <property type="component" value="Unassembled WGS sequence"/>
</dbReference>
<comment type="catalytic activity">
    <reaction evidence="5">
        <text>(6S)-5-formyl-5,6,7,8-tetrahydrofolate + ATP = (6R)-5,10-methenyltetrahydrofolate + ADP + phosphate</text>
        <dbReference type="Rhea" id="RHEA:10488"/>
        <dbReference type="ChEBI" id="CHEBI:30616"/>
        <dbReference type="ChEBI" id="CHEBI:43474"/>
        <dbReference type="ChEBI" id="CHEBI:57455"/>
        <dbReference type="ChEBI" id="CHEBI:57457"/>
        <dbReference type="ChEBI" id="CHEBI:456216"/>
        <dbReference type="EC" id="6.3.3.2"/>
    </reaction>
</comment>
<evidence type="ECO:0000256" key="1">
    <source>
        <dbReference type="ARBA" id="ARBA00010638"/>
    </source>
</evidence>
<keyword evidence="5" id="KW-0460">Magnesium</keyword>
<dbReference type="Gene3D" id="3.40.50.10420">
    <property type="entry name" value="NagB/RpiA/CoA transferase-like"/>
    <property type="match status" value="1"/>
</dbReference>
<sequence>MPSTITALSEQKAALRAAVRARLAQLSPGERRASDEALFARFLALPALEKVHRVLLYCGMKTEPDTLRLLPLLWAMGKETALPRCLPGHGMEARLVRDVQALVRHPYGMLEPAPTLPLVQRDSCQLILVPGVAFTPAGQRLGQGGGYYDRYLAGYSGVTAALCRETALLDSIPAGPYDQPVSLVLTENRCWSRL</sequence>
<proteinExistence type="inferred from homology"/>
<evidence type="ECO:0000256" key="2">
    <source>
        <dbReference type="ARBA" id="ARBA00022741"/>
    </source>
</evidence>
<dbReference type="PIRSF" id="PIRSF006806">
    <property type="entry name" value="FTHF_cligase"/>
    <property type="match status" value="1"/>
</dbReference>
<feature type="binding site" evidence="4">
    <location>
        <begin position="12"/>
        <end position="16"/>
    </location>
    <ligand>
        <name>ATP</name>
        <dbReference type="ChEBI" id="CHEBI:30616"/>
    </ligand>
</feature>
<organism evidence="6 7">
    <name type="scientific">Candidatus Flavonifractor merdipullorum</name>
    <dbReference type="NCBI Taxonomy" id="2838590"/>
    <lineage>
        <taxon>Bacteria</taxon>
        <taxon>Bacillati</taxon>
        <taxon>Bacillota</taxon>
        <taxon>Clostridia</taxon>
        <taxon>Eubacteriales</taxon>
        <taxon>Oscillospiraceae</taxon>
        <taxon>Flavonifractor</taxon>
    </lineage>
</organism>
<dbReference type="GO" id="GO:0046872">
    <property type="term" value="F:metal ion binding"/>
    <property type="evidence" value="ECO:0007669"/>
    <property type="project" value="UniProtKB-KW"/>
</dbReference>
<feature type="binding site" evidence="4">
    <location>
        <position position="63"/>
    </location>
    <ligand>
        <name>substrate</name>
    </ligand>
</feature>
<dbReference type="InterPro" id="IPR037171">
    <property type="entry name" value="NagB/RpiA_transferase-like"/>
</dbReference>
<protein>
    <recommendedName>
        <fullName evidence="5">5-formyltetrahydrofolate cyclo-ligase</fullName>
        <ecNumber evidence="5">6.3.3.2</ecNumber>
    </recommendedName>
</protein>
<dbReference type="PANTHER" id="PTHR23407:SF1">
    <property type="entry name" value="5-FORMYLTETRAHYDROFOLATE CYCLO-LIGASE"/>
    <property type="match status" value="1"/>
</dbReference>
<dbReference type="SUPFAM" id="SSF100950">
    <property type="entry name" value="NagB/RpiA/CoA transferase-like"/>
    <property type="match status" value="1"/>
</dbReference>
<dbReference type="GO" id="GO:0009396">
    <property type="term" value="P:folic acid-containing compound biosynthetic process"/>
    <property type="evidence" value="ECO:0007669"/>
    <property type="project" value="TreeGrafter"/>
</dbReference>
<comment type="cofactor">
    <cofactor evidence="5">
        <name>Mg(2+)</name>
        <dbReference type="ChEBI" id="CHEBI:18420"/>
    </cofactor>
</comment>
<dbReference type="Pfam" id="PF01812">
    <property type="entry name" value="5-FTHF_cyc-lig"/>
    <property type="match status" value="1"/>
</dbReference>
<feature type="binding site" evidence="4">
    <location>
        <begin position="140"/>
        <end position="148"/>
    </location>
    <ligand>
        <name>ATP</name>
        <dbReference type="ChEBI" id="CHEBI:30616"/>
    </ligand>
</feature>
<name>A0A9D1RVK7_9FIRM</name>
<gene>
    <name evidence="6" type="ORF">H9868_08440</name>
</gene>
<accession>A0A9D1RVK7</accession>
<comment type="similarity">
    <text evidence="1 5">Belongs to the 5-formyltetrahydrofolate cyclo-ligase family.</text>
</comment>
<dbReference type="NCBIfam" id="TIGR02727">
    <property type="entry name" value="MTHFS_bact"/>
    <property type="match status" value="1"/>
</dbReference>
<dbReference type="InterPro" id="IPR024185">
    <property type="entry name" value="FTHF_cligase-like_sf"/>
</dbReference>
<dbReference type="EMBL" id="DXGA01000180">
    <property type="protein sequence ID" value="HIW94547.1"/>
    <property type="molecule type" value="Genomic_DNA"/>
</dbReference>
<dbReference type="GO" id="GO:0030272">
    <property type="term" value="F:5-formyltetrahydrofolate cyclo-ligase activity"/>
    <property type="evidence" value="ECO:0007669"/>
    <property type="project" value="UniProtKB-EC"/>
</dbReference>
<evidence type="ECO:0000313" key="6">
    <source>
        <dbReference type="EMBL" id="HIW94547.1"/>
    </source>
</evidence>
<dbReference type="AlphaFoldDB" id="A0A9D1RVK7"/>